<dbReference type="InterPro" id="IPR012944">
    <property type="entry name" value="SusD_RagB_dom"/>
</dbReference>
<evidence type="ECO:0000256" key="6">
    <source>
        <dbReference type="SAM" id="SignalP"/>
    </source>
</evidence>
<protein>
    <submittedName>
        <fullName evidence="9">SusD family protein</fullName>
    </submittedName>
</protein>
<keyword evidence="4" id="KW-0472">Membrane</keyword>
<feature type="domain" description="RagB/SusD" evidence="7">
    <location>
        <begin position="335"/>
        <end position="449"/>
    </location>
</feature>
<dbReference type="EMBL" id="FOGG01000001">
    <property type="protein sequence ID" value="SEQ79157.1"/>
    <property type="molecule type" value="Genomic_DNA"/>
</dbReference>
<keyword evidence="3 6" id="KW-0732">Signal</keyword>
<dbReference type="Proteomes" id="UP000199572">
    <property type="component" value="Unassembled WGS sequence"/>
</dbReference>
<evidence type="ECO:0000313" key="10">
    <source>
        <dbReference type="Proteomes" id="UP000199572"/>
    </source>
</evidence>
<feature type="chain" id="PRO_5011789451" evidence="6">
    <location>
        <begin position="21"/>
        <end position="478"/>
    </location>
</feature>
<evidence type="ECO:0000256" key="5">
    <source>
        <dbReference type="ARBA" id="ARBA00023237"/>
    </source>
</evidence>
<comment type="subcellular location">
    <subcellularLocation>
        <location evidence="1">Cell outer membrane</location>
    </subcellularLocation>
</comment>
<keyword evidence="10" id="KW-1185">Reference proteome</keyword>
<dbReference type="SUPFAM" id="SSF48452">
    <property type="entry name" value="TPR-like"/>
    <property type="match status" value="1"/>
</dbReference>
<dbReference type="Pfam" id="PF14322">
    <property type="entry name" value="SusD-like_3"/>
    <property type="match status" value="1"/>
</dbReference>
<evidence type="ECO:0000259" key="8">
    <source>
        <dbReference type="Pfam" id="PF14322"/>
    </source>
</evidence>
<dbReference type="AlphaFoldDB" id="A0A1H9IXC5"/>
<keyword evidence="5" id="KW-0998">Cell outer membrane</keyword>
<sequence length="478" mass="54331">MKKKYITQLMFMLFAVATLGSCKKFLDVQPEDKVLETQLFTSKRGVESVLNGLYIALANTNAYGEALTLNTTEILAQRYNVSSTHDQYNLASYTYTENPAASKLDAIWTNSYANILNINSFLENLDRYKGVVDEKSEAIYRGEAIALRAYLHFDLFRLYGPRYNTADSTKQSLPYYQQTKISINPLLPANEFIVKVIEDLKTAEQLLKNDAITTTGVNQVSSTGTADFLSNNRNYRLNYFAVKGLQARVFLYRGDKVSALAAAKEVISKANLFPWTTVNNALSEKTNPDRIFSTEMIFGILNTQLYARYTALFDPAITDAKILAPLPARLATTFENNENDYRYNLNWQAPTTGIKPYKTFFKYADVVDKEKTLFRFTIPLLKISEIYYIAAECEPNTSDGINNYLNVVRLNRGLTNLATTVNINTELQKEYQKEFFGEGQLFYYYKRRNVTSIGNGSSTANITINYNVPMPLSESQYR</sequence>
<gene>
    <name evidence="9" type="ORF">SAMN04488023_101127</name>
</gene>
<dbReference type="Pfam" id="PF07980">
    <property type="entry name" value="SusD_RagB"/>
    <property type="match status" value="1"/>
</dbReference>
<comment type="similarity">
    <text evidence="2">Belongs to the SusD family.</text>
</comment>
<dbReference type="InterPro" id="IPR033985">
    <property type="entry name" value="SusD-like_N"/>
</dbReference>
<proteinExistence type="inferred from homology"/>
<feature type="domain" description="SusD-like N-terminal" evidence="8">
    <location>
        <begin position="24"/>
        <end position="211"/>
    </location>
</feature>
<dbReference type="Gene3D" id="1.25.40.390">
    <property type="match status" value="1"/>
</dbReference>
<accession>A0A1H9IXC5</accession>
<dbReference type="STRING" id="390241.SAMN04488023_101127"/>
<evidence type="ECO:0000256" key="2">
    <source>
        <dbReference type="ARBA" id="ARBA00006275"/>
    </source>
</evidence>
<dbReference type="InterPro" id="IPR011990">
    <property type="entry name" value="TPR-like_helical_dom_sf"/>
</dbReference>
<reference evidence="9 10" key="1">
    <citation type="submission" date="2016-10" db="EMBL/GenBank/DDBJ databases">
        <authorList>
            <person name="de Groot N.N."/>
        </authorList>
    </citation>
    <scope>NUCLEOTIDE SEQUENCE [LARGE SCALE GENOMIC DNA]</scope>
    <source>
        <strain evidence="9 10">DSM 18610</strain>
    </source>
</reference>
<organism evidence="9 10">
    <name type="scientific">Pedobacter rhizosphaerae</name>
    <dbReference type="NCBI Taxonomy" id="390241"/>
    <lineage>
        <taxon>Bacteria</taxon>
        <taxon>Pseudomonadati</taxon>
        <taxon>Bacteroidota</taxon>
        <taxon>Sphingobacteriia</taxon>
        <taxon>Sphingobacteriales</taxon>
        <taxon>Sphingobacteriaceae</taxon>
        <taxon>Pedobacter</taxon>
    </lineage>
</organism>
<dbReference type="RefSeq" id="WP_175474434.1">
    <property type="nucleotide sequence ID" value="NZ_FOGG01000001.1"/>
</dbReference>
<evidence type="ECO:0000259" key="7">
    <source>
        <dbReference type="Pfam" id="PF07980"/>
    </source>
</evidence>
<evidence type="ECO:0000313" key="9">
    <source>
        <dbReference type="EMBL" id="SEQ79157.1"/>
    </source>
</evidence>
<dbReference type="PROSITE" id="PS51257">
    <property type="entry name" value="PROKAR_LIPOPROTEIN"/>
    <property type="match status" value="1"/>
</dbReference>
<evidence type="ECO:0000256" key="3">
    <source>
        <dbReference type="ARBA" id="ARBA00022729"/>
    </source>
</evidence>
<name>A0A1H9IXC5_9SPHI</name>
<evidence type="ECO:0000256" key="4">
    <source>
        <dbReference type="ARBA" id="ARBA00023136"/>
    </source>
</evidence>
<evidence type="ECO:0000256" key="1">
    <source>
        <dbReference type="ARBA" id="ARBA00004442"/>
    </source>
</evidence>
<feature type="signal peptide" evidence="6">
    <location>
        <begin position="1"/>
        <end position="20"/>
    </location>
</feature>